<evidence type="ECO:0000259" key="1">
    <source>
        <dbReference type="Pfam" id="PF17921"/>
    </source>
</evidence>
<reference evidence="2" key="1">
    <citation type="submission" date="2018-05" db="EMBL/GenBank/DDBJ databases">
        <title>Draft genome of Mucuna pruriens seed.</title>
        <authorList>
            <person name="Nnadi N.E."/>
            <person name="Vos R."/>
            <person name="Hasami M.H."/>
            <person name="Devisetty U.K."/>
            <person name="Aguiy J.C."/>
        </authorList>
    </citation>
    <scope>NUCLEOTIDE SEQUENCE [LARGE SCALE GENOMIC DNA]</scope>
    <source>
        <strain evidence="2">JCA_2017</strain>
    </source>
</reference>
<comment type="caution">
    <text evidence="2">The sequence shown here is derived from an EMBL/GenBank/DDBJ whole genome shotgun (WGS) entry which is preliminary data.</text>
</comment>
<organism evidence="2 3">
    <name type="scientific">Mucuna pruriens</name>
    <name type="common">Velvet bean</name>
    <name type="synonym">Dolichos pruriens</name>
    <dbReference type="NCBI Taxonomy" id="157652"/>
    <lineage>
        <taxon>Eukaryota</taxon>
        <taxon>Viridiplantae</taxon>
        <taxon>Streptophyta</taxon>
        <taxon>Embryophyta</taxon>
        <taxon>Tracheophyta</taxon>
        <taxon>Spermatophyta</taxon>
        <taxon>Magnoliopsida</taxon>
        <taxon>eudicotyledons</taxon>
        <taxon>Gunneridae</taxon>
        <taxon>Pentapetalae</taxon>
        <taxon>rosids</taxon>
        <taxon>fabids</taxon>
        <taxon>Fabales</taxon>
        <taxon>Fabaceae</taxon>
        <taxon>Papilionoideae</taxon>
        <taxon>50 kb inversion clade</taxon>
        <taxon>NPAAA clade</taxon>
        <taxon>indigoferoid/millettioid clade</taxon>
        <taxon>Phaseoleae</taxon>
        <taxon>Mucuna</taxon>
    </lineage>
</organism>
<dbReference type="Proteomes" id="UP000257109">
    <property type="component" value="Unassembled WGS sequence"/>
</dbReference>
<evidence type="ECO:0000313" key="2">
    <source>
        <dbReference type="EMBL" id="RDX63532.1"/>
    </source>
</evidence>
<feature type="non-terminal residue" evidence="2">
    <location>
        <position position="1"/>
    </location>
</feature>
<dbReference type="Pfam" id="PF17921">
    <property type="entry name" value="Integrase_H2C2"/>
    <property type="match status" value="1"/>
</dbReference>
<dbReference type="AlphaFoldDB" id="A0A371EBX1"/>
<feature type="domain" description="Integrase zinc-binding" evidence="1">
    <location>
        <begin position="22"/>
        <end position="72"/>
    </location>
</feature>
<protein>
    <recommendedName>
        <fullName evidence="1">Integrase zinc-binding domain-containing protein</fullName>
    </recommendedName>
</protein>
<dbReference type="InterPro" id="IPR041588">
    <property type="entry name" value="Integrase_H2C2"/>
</dbReference>
<gene>
    <name evidence="2" type="ORF">CR513_58034</name>
</gene>
<accession>A0A371EBX1</accession>
<name>A0A371EBX1_MUCPR</name>
<sequence length="77" mass="8273">MPNITSGMTLTFGDYAATKSSAVLQFCHSASGGGHYGSTRTVGKVLDCGLYWPTIFRDAHQFVSTCESFQKVGMAMN</sequence>
<dbReference type="InterPro" id="IPR052160">
    <property type="entry name" value="Gypsy_RT_Integrase-like"/>
</dbReference>
<dbReference type="EMBL" id="QJKJ01014846">
    <property type="protein sequence ID" value="RDX63532.1"/>
    <property type="molecule type" value="Genomic_DNA"/>
</dbReference>
<evidence type="ECO:0000313" key="3">
    <source>
        <dbReference type="Proteomes" id="UP000257109"/>
    </source>
</evidence>
<proteinExistence type="predicted"/>
<keyword evidence="3" id="KW-1185">Reference proteome</keyword>
<dbReference type="Gene3D" id="1.10.340.70">
    <property type="match status" value="1"/>
</dbReference>
<dbReference type="PANTHER" id="PTHR47266">
    <property type="entry name" value="ENDONUCLEASE-RELATED"/>
    <property type="match status" value="1"/>
</dbReference>